<dbReference type="PANTHER" id="PTHR45899">
    <property type="entry name" value="RHO GTPASE ACTIVATING PROTEIN AT 15B, ISOFORM C"/>
    <property type="match status" value="1"/>
</dbReference>
<dbReference type="GO" id="GO:0005547">
    <property type="term" value="F:phosphatidylinositol-3,4,5-trisphosphate binding"/>
    <property type="evidence" value="ECO:0007669"/>
    <property type="project" value="InterPro"/>
</dbReference>
<dbReference type="PROSITE" id="PS50238">
    <property type="entry name" value="RHOGAP"/>
    <property type="match status" value="1"/>
</dbReference>
<keyword evidence="2" id="KW-0963">Cytoplasm</keyword>
<dbReference type="CDD" id="cd17113">
    <property type="entry name" value="RA_ARAPs"/>
    <property type="match status" value="1"/>
</dbReference>
<feature type="compositionally biased region" description="Polar residues" evidence="4">
    <location>
        <begin position="484"/>
        <end position="494"/>
    </location>
</feature>
<evidence type="ECO:0000259" key="5">
    <source>
        <dbReference type="PROSITE" id="PS50238"/>
    </source>
</evidence>
<name>A0AAJ7RUE8_CEPCN</name>
<evidence type="ECO:0000256" key="4">
    <source>
        <dbReference type="SAM" id="MobiDB-lite"/>
    </source>
</evidence>
<dbReference type="GO" id="GO:0005737">
    <property type="term" value="C:cytoplasm"/>
    <property type="evidence" value="ECO:0007669"/>
    <property type="project" value="UniProtKB-SubCell"/>
</dbReference>
<comment type="subcellular location">
    <subcellularLocation>
        <location evidence="1">Cytoplasm</location>
    </subcellularLocation>
</comment>
<dbReference type="Gene3D" id="1.10.555.10">
    <property type="entry name" value="Rho GTPase activation protein"/>
    <property type="match status" value="1"/>
</dbReference>
<dbReference type="InterPro" id="IPR000198">
    <property type="entry name" value="RhoGAP_dom"/>
</dbReference>
<keyword evidence="6" id="KW-1185">Reference proteome</keyword>
<evidence type="ECO:0000256" key="1">
    <source>
        <dbReference type="ARBA" id="ARBA00004496"/>
    </source>
</evidence>
<evidence type="ECO:0000256" key="3">
    <source>
        <dbReference type="ARBA" id="ARBA00022737"/>
    </source>
</evidence>
<dbReference type="Proteomes" id="UP000694920">
    <property type="component" value="Unplaced"/>
</dbReference>
<dbReference type="Pfam" id="PF00620">
    <property type="entry name" value="RhoGAP"/>
    <property type="match status" value="1"/>
</dbReference>
<feature type="domain" description="Rho-GAP" evidence="5">
    <location>
        <begin position="781"/>
        <end position="967"/>
    </location>
</feature>
<dbReference type="InterPro" id="IPR037858">
    <property type="entry name" value="RhoGAP_ARAP"/>
</dbReference>
<evidence type="ECO:0000313" key="6">
    <source>
        <dbReference type="Proteomes" id="UP000694920"/>
    </source>
</evidence>
<feature type="compositionally biased region" description="Pro residues" evidence="4">
    <location>
        <begin position="172"/>
        <end position="184"/>
    </location>
</feature>
<protein>
    <submittedName>
        <fullName evidence="7">Uncharacterized protein LOC107273795 isoform X1</fullName>
    </submittedName>
</protein>
<dbReference type="InterPro" id="IPR052227">
    <property type="entry name" value="Arf-Rho-GAP_ANK-PH_domain"/>
</dbReference>
<feature type="region of interest" description="Disordered" evidence="4">
    <location>
        <begin position="109"/>
        <end position="138"/>
    </location>
</feature>
<dbReference type="InterPro" id="IPR029071">
    <property type="entry name" value="Ubiquitin-like_domsf"/>
</dbReference>
<reference evidence="7" key="1">
    <citation type="submission" date="2025-08" db="UniProtKB">
        <authorList>
            <consortium name="RefSeq"/>
        </authorList>
    </citation>
    <scope>IDENTIFICATION</scope>
</reference>
<sequence>MEGKPVPKPRSLKSDRPIPAPRNIQAPSLPPVSPSVSPSESSHLEMNEDTRSSETRGTPEFFRGLSNSGRNFKDEISEKMTVKGKAVISSTRNASIRLEKSVKNLLTRRMTSLNSEDIRDSPDGKSKEPTQEDRCVSMPADDIFSSISFYSPLQSNLRSMKNEENLSEARYSPPPPIYPPPPLPDESIYDELQSVTSGHSSRYDTLSSTVSEHAEMELPDSFNLLNFAQNQGSDSDQSLNLSDVSVTVNEKSEAPKRLSRSDSWTFYDMVPEKVERLDKNEELDVISSADESEKEASIKQRISTISNVTQFSIQNSLYENWMLRKPIASSPSDKPNSEDRTCSKSLLFEFDPFARNDENIYSNYENNDLMLLESLLATSDSPSSTGSMADLCEEEEAPEETEEDIKVEFGEISVTPPELPKRFDSLPKNEYDEVEMVEVQDKSSSKIPAVLPKLVHLSKKKQPAIPPRKPSIKIHVDEKDKTEGSNVNTNASNKPNEESRSSVMQKLKKFRQDSTANVKPMSSNMMNFMKSRKILSRNKEGEVGTKCSPRLERPKFMGQSLATQRWVVYKQGTGIERAKDLVLRAAYLADNKLSFYVDKKMTTLKEVIQLELVHSVHLLQDVKTVDGETVHCVAINGEGRPGVHIIYLKGITERRIFAQKVLEALTPVFPAKYTTELTMAGWAYLKEGVTGSWFPAWLLLQQRTLIHTRSMDPVVFEQLDLRKARYIGLREQEGPNSSGTNVPVVVVDAGGRGALHIATPGLREGPAWRHALYQAATNNGPALEQQQLTKDNVPVVLDKCINFIYAHGIMSEGIYRRSGSSSAVVRLLEEFRRNAWATQITRSEYSEHDVATVLRRFLRDLPDPLFPANIHEQLCRLTDVNNEESRVSSYRKLLIGLNPVTSATLRRILAHLHCLSQQNSRNLMTVDNVAAVWGPTLMHAGENNPEEWNRSETKVVADLIRLYPKLYQLSPADLAKEAKILEVLERHHVSNNRPRGAPSGDLKIWIYIMARDGECVNVTIGPQKTAFDVCCELAKKTKFAPHELCLEESALSGALERPLHHSERILETVARWGYWNTADRKDNALVLQKDRIYKDIVPLVKPPMTISGELKFADTKSKHFKSYLFEFSQAKLCCYKDKVCCTKLHEWRIEDIVWYLGHEPKRNPQMGWCITFIIKSNKPSRSKIFSDAKIIHFLDTLWLERARTKSIDGWQPCCLASTSLISDLRLSILWIPNSFVNGLSF</sequence>
<feature type="compositionally biased region" description="Basic and acidic residues" evidence="4">
    <location>
        <begin position="116"/>
        <end position="135"/>
    </location>
</feature>
<dbReference type="SUPFAM" id="SSF54236">
    <property type="entry name" value="Ubiquitin-like"/>
    <property type="match status" value="1"/>
</dbReference>
<evidence type="ECO:0000313" key="7">
    <source>
        <dbReference type="RefSeq" id="XP_024946775.1"/>
    </source>
</evidence>
<accession>A0AAJ7RUE8</accession>
<dbReference type="SUPFAM" id="SSF48350">
    <property type="entry name" value="GTPase activation domain, GAP"/>
    <property type="match status" value="1"/>
</dbReference>
<dbReference type="CDD" id="cd04385">
    <property type="entry name" value="RhoGAP_ARAP"/>
    <property type="match status" value="1"/>
</dbReference>
<feature type="region of interest" description="Disordered" evidence="4">
    <location>
        <begin position="1"/>
        <end position="73"/>
    </location>
</feature>
<feature type="region of interest" description="Disordered" evidence="4">
    <location>
        <begin position="160"/>
        <end position="187"/>
    </location>
</feature>
<gene>
    <name evidence="7" type="primary">LOC107273795</name>
</gene>
<feature type="compositionally biased region" description="Basic and acidic residues" evidence="4">
    <location>
        <begin position="42"/>
        <end position="54"/>
    </location>
</feature>
<dbReference type="CTD" id="32686"/>
<dbReference type="GO" id="GO:0005096">
    <property type="term" value="F:GTPase activator activity"/>
    <property type="evidence" value="ECO:0007669"/>
    <property type="project" value="InterPro"/>
</dbReference>
<dbReference type="InterPro" id="IPR008936">
    <property type="entry name" value="Rho_GTPase_activation_prot"/>
</dbReference>
<dbReference type="RefSeq" id="XP_024946775.1">
    <property type="nucleotide sequence ID" value="XM_025091007.1"/>
</dbReference>
<dbReference type="GO" id="GO:0007165">
    <property type="term" value="P:signal transduction"/>
    <property type="evidence" value="ECO:0007669"/>
    <property type="project" value="InterPro"/>
</dbReference>
<dbReference type="PANTHER" id="PTHR45899:SF2">
    <property type="entry name" value="RHO GTPASE ACTIVATING PROTEIN AT 15B, ISOFORM C"/>
    <property type="match status" value="1"/>
</dbReference>
<proteinExistence type="predicted"/>
<organism evidence="6 7">
    <name type="scientific">Cephus cinctus</name>
    <name type="common">Wheat stem sawfly</name>
    <dbReference type="NCBI Taxonomy" id="211228"/>
    <lineage>
        <taxon>Eukaryota</taxon>
        <taxon>Metazoa</taxon>
        <taxon>Ecdysozoa</taxon>
        <taxon>Arthropoda</taxon>
        <taxon>Hexapoda</taxon>
        <taxon>Insecta</taxon>
        <taxon>Pterygota</taxon>
        <taxon>Neoptera</taxon>
        <taxon>Endopterygota</taxon>
        <taxon>Hymenoptera</taxon>
        <taxon>Cephoidea</taxon>
        <taxon>Cephidae</taxon>
        <taxon>Cephus</taxon>
    </lineage>
</organism>
<dbReference type="AlphaFoldDB" id="A0AAJ7RUE8"/>
<dbReference type="SMART" id="SM00324">
    <property type="entry name" value="RhoGAP"/>
    <property type="match status" value="1"/>
</dbReference>
<feature type="region of interest" description="Disordered" evidence="4">
    <location>
        <begin position="477"/>
        <end position="502"/>
    </location>
</feature>
<dbReference type="GeneID" id="107273795"/>
<evidence type="ECO:0000256" key="2">
    <source>
        <dbReference type="ARBA" id="ARBA00022490"/>
    </source>
</evidence>
<dbReference type="Gene3D" id="3.10.20.90">
    <property type="entry name" value="Phosphatidylinositol 3-kinase Catalytic Subunit, Chain A, domain 1"/>
    <property type="match status" value="1"/>
</dbReference>
<keyword evidence="3" id="KW-0677">Repeat</keyword>